<keyword evidence="2" id="KW-0812">Transmembrane</keyword>
<protein>
    <recommendedName>
        <fullName evidence="5">DUF4190 domain-containing protein</fullName>
    </recommendedName>
</protein>
<keyword evidence="2" id="KW-1133">Transmembrane helix</keyword>
<evidence type="ECO:0000256" key="2">
    <source>
        <dbReference type="SAM" id="Phobius"/>
    </source>
</evidence>
<dbReference type="AlphaFoldDB" id="A0A8J3J787"/>
<evidence type="ECO:0008006" key="5">
    <source>
        <dbReference type="Google" id="ProtNLM"/>
    </source>
</evidence>
<dbReference type="EMBL" id="BOMB01000012">
    <property type="protein sequence ID" value="GID11364.1"/>
    <property type="molecule type" value="Genomic_DNA"/>
</dbReference>
<evidence type="ECO:0000313" key="3">
    <source>
        <dbReference type="EMBL" id="GID11364.1"/>
    </source>
</evidence>
<reference evidence="3" key="1">
    <citation type="submission" date="2021-01" db="EMBL/GenBank/DDBJ databases">
        <title>Whole genome shotgun sequence of Actinocatenispora rupis NBRC 107355.</title>
        <authorList>
            <person name="Komaki H."/>
            <person name="Tamura T."/>
        </authorList>
    </citation>
    <scope>NUCLEOTIDE SEQUENCE</scope>
    <source>
        <strain evidence="3">NBRC 107355</strain>
    </source>
</reference>
<feature type="compositionally biased region" description="Pro residues" evidence="1">
    <location>
        <begin position="1"/>
        <end position="15"/>
    </location>
</feature>
<keyword evidence="4" id="KW-1185">Reference proteome</keyword>
<accession>A0A8J3J787</accession>
<sequence length="91" mass="9475">MATTPPPYEPGPQQPVGPAVGKDRTTMWGVLGIIFALCCGPLGVVFGVLSLMNARRVGRQPTLGIIAIVIAALTIIGNIVANAKGAYRNVY</sequence>
<comment type="caution">
    <text evidence="3">The sequence shown here is derived from an EMBL/GenBank/DDBJ whole genome shotgun (WGS) entry which is preliminary data.</text>
</comment>
<dbReference type="RefSeq" id="WP_203657364.1">
    <property type="nucleotide sequence ID" value="NZ_BAAAZM010000006.1"/>
</dbReference>
<feature type="region of interest" description="Disordered" evidence="1">
    <location>
        <begin position="1"/>
        <end position="20"/>
    </location>
</feature>
<gene>
    <name evidence="3" type="ORF">Aru02nite_22530</name>
</gene>
<feature type="transmembrane region" description="Helical" evidence="2">
    <location>
        <begin position="27"/>
        <end position="51"/>
    </location>
</feature>
<dbReference type="Proteomes" id="UP000612808">
    <property type="component" value="Unassembled WGS sequence"/>
</dbReference>
<name>A0A8J3J787_9ACTN</name>
<evidence type="ECO:0000313" key="4">
    <source>
        <dbReference type="Proteomes" id="UP000612808"/>
    </source>
</evidence>
<organism evidence="3 4">
    <name type="scientific">Actinocatenispora rupis</name>
    <dbReference type="NCBI Taxonomy" id="519421"/>
    <lineage>
        <taxon>Bacteria</taxon>
        <taxon>Bacillati</taxon>
        <taxon>Actinomycetota</taxon>
        <taxon>Actinomycetes</taxon>
        <taxon>Micromonosporales</taxon>
        <taxon>Micromonosporaceae</taxon>
        <taxon>Actinocatenispora</taxon>
    </lineage>
</organism>
<keyword evidence="2" id="KW-0472">Membrane</keyword>
<feature type="transmembrane region" description="Helical" evidence="2">
    <location>
        <begin position="63"/>
        <end position="81"/>
    </location>
</feature>
<proteinExistence type="predicted"/>
<evidence type="ECO:0000256" key="1">
    <source>
        <dbReference type="SAM" id="MobiDB-lite"/>
    </source>
</evidence>